<dbReference type="KEGG" id="gom:D7316_01291"/>
<gene>
    <name evidence="2" type="ORF">D7316_01291</name>
</gene>
<dbReference type="OrthoDB" id="4628712at2"/>
<sequence>MRVAGCAAAVIAVIGAPITAAAERAPIRAPAAVASLPSVPAVGAIPRAFIRNQFQNCDAICPYIAQGLVEVPVALWHAPGVYADRSARGWSVPMSAGAAAFSVTRPANAAMTGIISNDLSLVLPRAQNALVVAVVEGLEIASVLRAGPRSSDDGDHRDRITEAVATGRTRVLDALNRPLTPDPASTAVVRTPAQQRALDTIDAGSAILFQAPEMLLLGATDAADSAARNLTATGDPAGARAAGEARFRATADRAAELVRGALS</sequence>
<proteinExistence type="predicted"/>
<dbReference type="Proteomes" id="UP000271469">
    <property type="component" value="Chromosome"/>
</dbReference>
<keyword evidence="1" id="KW-0732">Signal</keyword>
<evidence type="ECO:0000256" key="1">
    <source>
        <dbReference type="SAM" id="SignalP"/>
    </source>
</evidence>
<dbReference type="EMBL" id="CP033972">
    <property type="protein sequence ID" value="AZG44705.1"/>
    <property type="molecule type" value="Genomic_DNA"/>
</dbReference>
<accession>A0A3G8JJB7</accession>
<dbReference type="AlphaFoldDB" id="A0A3G8JJB7"/>
<name>A0A3G8JJB7_9ACTN</name>
<keyword evidence="3" id="KW-1185">Reference proteome</keyword>
<organism evidence="2 3">
    <name type="scientific">Gordonia insulae</name>
    <dbReference type="NCBI Taxonomy" id="2420509"/>
    <lineage>
        <taxon>Bacteria</taxon>
        <taxon>Bacillati</taxon>
        <taxon>Actinomycetota</taxon>
        <taxon>Actinomycetes</taxon>
        <taxon>Mycobacteriales</taxon>
        <taxon>Gordoniaceae</taxon>
        <taxon>Gordonia</taxon>
    </lineage>
</organism>
<feature type="chain" id="PRO_5039453942" evidence="1">
    <location>
        <begin position="23"/>
        <end position="263"/>
    </location>
</feature>
<feature type="signal peptide" evidence="1">
    <location>
        <begin position="1"/>
        <end position="22"/>
    </location>
</feature>
<protein>
    <submittedName>
        <fullName evidence="2">Uncharacterized protein</fullName>
    </submittedName>
</protein>
<evidence type="ECO:0000313" key="3">
    <source>
        <dbReference type="Proteomes" id="UP000271469"/>
    </source>
</evidence>
<reference evidence="2 3" key="1">
    <citation type="submission" date="2018-11" db="EMBL/GenBank/DDBJ databases">
        <title>Gordonia insulae sp. nov., isolated from an island soil.</title>
        <authorList>
            <person name="Kim Y.S."/>
            <person name="Kim S.B."/>
        </authorList>
    </citation>
    <scope>NUCLEOTIDE SEQUENCE [LARGE SCALE GENOMIC DNA]</scope>
    <source>
        <strain evidence="2 3">MMS17-SY073</strain>
    </source>
</reference>
<evidence type="ECO:0000313" key="2">
    <source>
        <dbReference type="EMBL" id="AZG44705.1"/>
    </source>
</evidence>